<dbReference type="SUPFAM" id="SSF53850">
    <property type="entry name" value="Periplasmic binding protein-like II"/>
    <property type="match status" value="1"/>
</dbReference>
<accession>A0AAE9Z9I2</accession>
<dbReference type="KEGG" id="tvd:SG34_012215"/>
<reference evidence="2 3" key="2">
    <citation type="journal article" date="2022" name="Mar. Drugs">
        <title>Bioassay-Guided Fractionation Leads to the Detection of Cholic Acid Generated by the Rare Thalassomonas sp.</title>
        <authorList>
            <person name="Pheiffer F."/>
            <person name="Schneider Y.K."/>
            <person name="Hansen E.H."/>
            <person name="Andersen J.H."/>
            <person name="Isaksson J."/>
            <person name="Busche T."/>
            <person name="R C."/>
            <person name="Kalinowski J."/>
            <person name="Zyl L.V."/>
            <person name="Trindade M."/>
        </authorList>
    </citation>
    <scope>NUCLEOTIDE SEQUENCE [LARGE SCALE GENOMIC DNA]</scope>
    <source>
        <strain evidence="2 3">XOM25</strain>
    </source>
</reference>
<organism evidence="2 3">
    <name type="scientific">Thalassomonas viridans</name>
    <dbReference type="NCBI Taxonomy" id="137584"/>
    <lineage>
        <taxon>Bacteria</taxon>
        <taxon>Pseudomonadati</taxon>
        <taxon>Pseudomonadota</taxon>
        <taxon>Gammaproteobacteria</taxon>
        <taxon>Alteromonadales</taxon>
        <taxon>Colwelliaceae</taxon>
        <taxon>Thalassomonas</taxon>
    </lineage>
</organism>
<name>A0AAE9Z9I2_9GAMM</name>
<protein>
    <submittedName>
        <fullName evidence="2">Transporter substrate-binding domain-containing protein</fullName>
    </submittedName>
</protein>
<feature type="signal peptide" evidence="1">
    <location>
        <begin position="1"/>
        <end position="21"/>
    </location>
</feature>
<evidence type="ECO:0000256" key="1">
    <source>
        <dbReference type="SAM" id="SignalP"/>
    </source>
</evidence>
<gene>
    <name evidence="2" type="ORF">SG34_012215</name>
</gene>
<reference evidence="2 3" key="1">
    <citation type="journal article" date="2015" name="Genome Announc.">
        <title>Draft Genome Sequences of Marine Isolates of Thalassomonas viridans and Thalassomonas actiniarum.</title>
        <authorList>
            <person name="Olonade I."/>
            <person name="van Zyl L.J."/>
            <person name="Trindade M."/>
        </authorList>
    </citation>
    <scope>NUCLEOTIDE SEQUENCE [LARGE SCALE GENOMIC DNA]</scope>
    <source>
        <strain evidence="2 3">XOM25</strain>
    </source>
</reference>
<feature type="chain" id="PRO_5042212073" evidence="1">
    <location>
        <begin position="22"/>
        <end position="261"/>
    </location>
</feature>
<evidence type="ECO:0000313" key="2">
    <source>
        <dbReference type="EMBL" id="WDE07577.1"/>
    </source>
</evidence>
<dbReference type="EMBL" id="CP059733">
    <property type="protein sequence ID" value="WDE07577.1"/>
    <property type="molecule type" value="Genomic_DNA"/>
</dbReference>
<keyword evidence="1" id="KW-0732">Signal</keyword>
<dbReference type="Gene3D" id="3.40.190.10">
    <property type="entry name" value="Periplasmic binding protein-like II"/>
    <property type="match status" value="2"/>
</dbReference>
<keyword evidence="3" id="KW-1185">Reference proteome</keyword>
<proteinExistence type="predicted"/>
<dbReference type="AlphaFoldDB" id="A0AAE9Z9I2"/>
<dbReference type="Proteomes" id="UP000032352">
    <property type="component" value="Chromosome"/>
</dbReference>
<evidence type="ECO:0000313" key="3">
    <source>
        <dbReference type="Proteomes" id="UP000032352"/>
    </source>
</evidence>
<dbReference type="RefSeq" id="WP_084723881.1">
    <property type="nucleotide sequence ID" value="NZ_CP059733.1"/>
</dbReference>
<sequence length="261" mass="29850">MAKSLSALLLLCSSLWQTLWAQEVTIVAGPILDIINQQGTGPYQQILHQAAQRSGIELVETFYPLKRAVETFKHKKSLAIYLMIDAFKEEISRNEIITTYPIGIYKLYIFTRKDQTAISSYAQLKGKRVGGVFGYEGSYQSLINRGIQVYYISDEKAQLDKLNNGRVDAILGFLPDWLPYLEQLNYDESFPVDIGYDYIVVWNTPQGQAFVDKISPALQQMKHEGTLKKILADHYLDFDYKVTKTFEWQPTDKSQPNTSEP</sequence>